<accession>A0AAW1V7E1</accession>
<proteinExistence type="predicted"/>
<evidence type="ECO:0000256" key="1">
    <source>
        <dbReference type="SAM" id="MobiDB-lite"/>
    </source>
</evidence>
<dbReference type="AlphaFoldDB" id="A0AAW1V7E1"/>
<comment type="caution">
    <text evidence="2">The sequence shown here is derived from an EMBL/GenBank/DDBJ whole genome shotgun (WGS) entry which is preliminary data.</text>
</comment>
<evidence type="ECO:0000313" key="3">
    <source>
        <dbReference type="Proteomes" id="UP001431783"/>
    </source>
</evidence>
<gene>
    <name evidence="2" type="ORF">WA026_004723</name>
</gene>
<dbReference type="Proteomes" id="UP001431783">
    <property type="component" value="Unassembled WGS sequence"/>
</dbReference>
<evidence type="ECO:0000313" key="2">
    <source>
        <dbReference type="EMBL" id="KAK9889455.1"/>
    </source>
</evidence>
<feature type="compositionally biased region" description="Low complexity" evidence="1">
    <location>
        <begin position="1"/>
        <end position="17"/>
    </location>
</feature>
<organism evidence="2 3">
    <name type="scientific">Henosepilachna vigintioctopunctata</name>
    <dbReference type="NCBI Taxonomy" id="420089"/>
    <lineage>
        <taxon>Eukaryota</taxon>
        <taxon>Metazoa</taxon>
        <taxon>Ecdysozoa</taxon>
        <taxon>Arthropoda</taxon>
        <taxon>Hexapoda</taxon>
        <taxon>Insecta</taxon>
        <taxon>Pterygota</taxon>
        <taxon>Neoptera</taxon>
        <taxon>Endopterygota</taxon>
        <taxon>Coleoptera</taxon>
        <taxon>Polyphaga</taxon>
        <taxon>Cucujiformia</taxon>
        <taxon>Coccinelloidea</taxon>
        <taxon>Coccinellidae</taxon>
        <taxon>Epilachninae</taxon>
        <taxon>Epilachnini</taxon>
        <taxon>Henosepilachna</taxon>
    </lineage>
</organism>
<feature type="region of interest" description="Disordered" evidence="1">
    <location>
        <begin position="1"/>
        <end position="42"/>
    </location>
</feature>
<keyword evidence="3" id="KW-1185">Reference proteome</keyword>
<protein>
    <submittedName>
        <fullName evidence="2">Uncharacterized protein</fullName>
    </submittedName>
</protein>
<reference evidence="2 3" key="1">
    <citation type="submission" date="2023-03" db="EMBL/GenBank/DDBJ databases">
        <title>Genome insight into feeding habits of ladybird beetles.</title>
        <authorList>
            <person name="Li H.-S."/>
            <person name="Huang Y.-H."/>
            <person name="Pang H."/>
        </authorList>
    </citation>
    <scope>NUCLEOTIDE SEQUENCE [LARGE SCALE GENOMIC DNA]</scope>
    <source>
        <strain evidence="2">SYSU_2023b</strain>
        <tissue evidence="2">Whole body</tissue>
    </source>
</reference>
<name>A0AAW1V7E1_9CUCU</name>
<dbReference type="EMBL" id="JARQZJ010000122">
    <property type="protein sequence ID" value="KAK9889455.1"/>
    <property type="molecule type" value="Genomic_DNA"/>
</dbReference>
<sequence>MHTNQSYSSDSDSDFSFEPANKYPRLSSREYQSPNKDQRDKVSIKICQQEILLHSTTLN</sequence>